<dbReference type="Gene3D" id="3.50.50.60">
    <property type="entry name" value="FAD/NAD(P)-binding domain"/>
    <property type="match status" value="1"/>
</dbReference>
<dbReference type="InterPro" id="IPR029063">
    <property type="entry name" value="SAM-dependent_MTases_sf"/>
</dbReference>
<evidence type="ECO:0000259" key="1">
    <source>
        <dbReference type="Pfam" id="PF01593"/>
    </source>
</evidence>
<dbReference type="CDD" id="cd02440">
    <property type="entry name" value="AdoMet_MTases"/>
    <property type="match status" value="1"/>
</dbReference>
<dbReference type="EMBL" id="JBJQOH010000006">
    <property type="protein sequence ID" value="KAL3683324.1"/>
    <property type="molecule type" value="Genomic_DNA"/>
</dbReference>
<gene>
    <name evidence="2" type="ORF">R1sor_001346</name>
</gene>
<dbReference type="SUPFAM" id="SSF53335">
    <property type="entry name" value="S-adenosyl-L-methionine-dependent methyltransferases"/>
    <property type="match status" value="1"/>
</dbReference>
<dbReference type="Gene3D" id="3.40.50.150">
    <property type="entry name" value="Vaccinia Virus protein VP39"/>
    <property type="match status" value="1"/>
</dbReference>
<dbReference type="Proteomes" id="UP001633002">
    <property type="component" value="Unassembled WGS sequence"/>
</dbReference>
<organism evidence="2 3">
    <name type="scientific">Riccia sorocarpa</name>
    <dbReference type="NCBI Taxonomy" id="122646"/>
    <lineage>
        <taxon>Eukaryota</taxon>
        <taxon>Viridiplantae</taxon>
        <taxon>Streptophyta</taxon>
        <taxon>Embryophyta</taxon>
        <taxon>Marchantiophyta</taxon>
        <taxon>Marchantiopsida</taxon>
        <taxon>Marchantiidae</taxon>
        <taxon>Marchantiales</taxon>
        <taxon>Ricciaceae</taxon>
        <taxon>Riccia</taxon>
    </lineage>
</organism>
<dbReference type="InterPro" id="IPR026669">
    <property type="entry name" value="Arsenite_MeTrfase-like"/>
</dbReference>
<evidence type="ECO:0000313" key="3">
    <source>
        <dbReference type="Proteomes" id="UP001633002"/>
    </source>
</evidence>
<feature type="domain" description="Amine oxidase" evidence="1">
    <location>
        <begin position="10"/>
        <end position="273"/>
    </location>
</feature>
<protein>
    <recommendedName>
        <fullName evidence="1">Amine oxidase domain-containing protein</fullName>
    </recommendedName>
</protein>
<dbReference type="Gene3D" id="1.10.405.20">
    <property type="match status" value="1"/>
</dbReference>
<dbReference type="Pfam" id="PF01593">
    <property type="entry name" value="Amino_oxidase"/>
    <property type="match status" value="1"/>
</dbReference>
<dbReference type="AlphaFoldDB" id="A0ABD3GYA1"/>
<proteinExistence type="predicted"/>
<dbReference type="FunFam" id="1.10.405.20:FF:000001">
    <property type="entry name" value="Amine oxidase"/>
    <property type="match status" value="1"/>
</dbReference>
<name>A0ABD3GYA1_9MARC</name>
<dbReference type="Gene3D" id="3.30.70.1990">
    <property type="match status" value="1"/>
</dbReference>
<evidence type="ECO:0000313" key="2">
    <source>
        <dbReference type="EMBL" id="KAL3683324.1"/>
    </source>
</evidence>
<reference evidence="2 3" key="1">
    <citation type="submission" date="2024-09" db="EMBL/GenBank/DDBJ databases">
        <title>Chromosome-scale assembly of Riccia sorocarpa.</title>
        <authorList>
            <person name="Paukszto L."/>
        </authorList>
    </citation>
    <scope>NUCLEOTIDE SEQUENCE [LARGE SCALE GENOMIC DNA]</scope>
    <source>
        <strain evidence="2">LP-2024</strain>
        <tissue evidence="2">Aerial parts of the thallus</tissue>
    </source>
</reference>
<dbReference type="InterPro" id="IPR036188">
    <property type="entry name" value="FAD/NAD-bd_sf"/>
</dbReference>
<dbReference type="Pfam" id="PF02353">
    <property type="entry name" value="CMAS"/>
    <property type="match status" value="1"/>
</dbReference>
<dbReference type="PANTHER" id="PTHR43675:SF30">
    <property type="entry name" value="CYCLOPROPANE-FATTY-ACYL-PHOSPHOLIPID SYNTHASE"/>
    <property type="match status" value="1"/>
</dbReference>
<dbReference type="PANTHER" id="PTHR43675">
    <property type="entry name" value="ARSENITE METHYLTRANSFERASE"/>
    <property type="match status" value="1"/>
</dbReference>
<dbReference type="InterPro" id="IPR002937">
    <property type="entry name" value="Amino_oxidase"/>
</dbReference>
<sequence length="874" mass="97426">MRVAVVGSGVSGLAAARTLAQSGVNVVLYEKDGHIGGHAHTLHVNGIALDIGFMVFNQVTYPNMIAFFDEIGVEMEKSDMSFSVSLDGGEGCEWGSSSLGGLFAQKSNIVNPFFWKMIREILKFKTDALAYLERTETANAEVDDTLTLGEFLDSHGYSQKFKECYLIPVCASIWSCSSPQVLGFSAVSILTFCRNHHLLQLFGRPQWITVKGRSETYVSKVVDELTEGGAEIRVKTAVTHVESLDDGRVRVGDEHGGSDVFDNCVVAAHAPDALEMRGSSATTNEKKVLGAFRYAYSYVYVHRDKDFMPKNPAAWAAWNFLGDIDNKCCVTYWLNRLQNLEDKGLPYLVTLNPARKPDHVVSMWRTSHPIPSPEAADASKRLGSIQGHRGVWYCGAYQGYGFHEDGFKAGLMAAQLLLGKRVEILANVKQMVPSWTEYSAQQAVVAVLNKFIRTGHLQILEVGGTILDFIGTEKGCGLKVTIRVHSPQFYWKIATRADLGLADAFIDGDFTCLGSKEGLLHLMELMIANRDINRADVQSQNRGWWNPVFATATVGAATSYLRHKLRGNSLTNARRNISQHYDLSNDLFALFLDESMTYSSAIFKGPEEPLIDAQLRKLHLMIDKARIERHHEVLEIGFGWGSMAMEVVRRTGCRYTGITLSVEQLKLATARVKDAGLEDKITFKLCDYRALPDKHKYNRIISCEMLEAVGHEYYKEFFSTCDYLLAKDGLIVIQVITIPDERYDEYRKSSDFIKEYIFPGGCLPCINALTSAMAAGSTLSVEHLENIGPHYYQTLMCWRETFLSKASECKKLGFSDKFIRMWDYYFVYCAAGFKTCTLGTLQLVLSRPGNVVALGNSYVSFPMGLSPGRISKSC</sequence>
<accession>A0ABD3GYA1</accession>
<dbReference type="PRINTS" id="PR00419">
    <property type="entry name" value="ADXRDTASE"/>
</dbReference>
<comment type="caution">
    <text evidence="2">The sequence shown here is derived from an EMBL/GenBank/DDBJ whole genome shotgun (WGS) entry which is preliminary data.</text>
</comment>
<keyword evidence="3" id="KW-1185">Reference proteome</keyword>
<dbReference type="SUPFAM" id="SSF51905">
    <property type="entry name" value="FAD/NAD(P)-binding domain"/>
    <property type="match status" value="1"/>
</dbReference>